<name>A0A6B0VSW6_9EURY</name>
<comment type="caution">
    <text evidence="2">The sequence shown here is derived from an EMBL/GenBank/DDBJ whole genome shotgun (WGS) entry which is preliminary data.</text>
</comment>
<feature type="compositionally biased region" description="Low complexity" evidence="1">
    <location>
        <begin position="32"/>
        <end position="47"/>
    </location>
</feature>
<evidence type="ECO:0000313" key="3">
    <source>
        <dbReference type="Proteomes" id="UP000434101"/>
    </source>
</evidence>
<sequence>MTADHQGRGRLTAVHSYSNPYQYAGADSAASGNRDGNGNGNADVNLNTDTNTSASANGNVSIECIHGRAESLPLPDGAFSAGRAPRLL</sequence>
<gene>
    <name evidence="2" type="ORF">GS429_21005</name>
</gene>
<dbReference type="EMBL" id="WUYX01000071">
    <property type="protein sequence ID" value="MXV64504.1"/>
    <property type="molecule type" value="Genomic_DNA"/>
</dbReference>
<organism evidence="2 3">
    <name type="scientific">Natronorubrum halalkaliphilum</name>
    <dbReference type="NCBI Taxonomy" id="2691917"/>
    <lineage>
        <taxon>Archaea</taxon>
        <taxon>Methanobacteriati</taxon>
        <taxon>Methanobacteriota</taxon>
        <taxon>Stenosarchaea group</taxon>
        <taxon>Halobacteria</taxon>
        <taxon>Halobacteriales</taxon>
        <taxon>Natrialbaceae</taxon>
        <taxon>Natronorubrum</taxon>
    </lineage>
</organism>
<dbReference type="RefSeq" id="WP_160067866.1">
    <property type="nucleotide sequence ID" value="NZ_WUYX01000071.1"/>
</dbReference>
<accession>A0A6B0VSW6</accession>
<evidence type="ECO:0000256" key="1">
    <source>
        <dbReference type="SAM" id="MobiDB-lite"/>
    </source>
</evidence>
<dbReference type="AlphaFoldDB" id="A0A6B0VSW6"/>
<reference evidence="2 3" key="1">
    <citation type="submission" date="2020-01" db="EMBL/GenBank/DDBJ databases">
        <title>Natronorubrum sp. JWXQ-INN 674 isolated from Inner Mongolia Autonomous Region of China.</title>
        <authorList>
            <person name="Xue Q."/>
        </authorList>
    </citation>
    <scope>NUCLEOTIDE SEQUENCE [LARGE SCALE GENOMIC DNA]</scope>
    <source>
        <strain evidence="2 3">JWXQ-INN-674</strain>
    </source>
</reference>
<proteinExistence type="predicted"/>
<evidence type="ECO:0000313" key="2">
    <source>
        <dbReference type="EMBL" id="MXV64504.1"/>
    </source>
</evidence>
<dbReference type="Proteomes" id="UP000434101">
    <property type="component" value="Unassembled WGS sequence"/>
</dbReference>
<feature type="region of interest" description="Disordered" evidence="1">
    <location>
        <begin position="22"/>
        <end position="57"/>
    </location>
</feature>
<keyword evidence="3" id="KW-1185">Reference proteome</keyword>
<protein>
    <submittedName>
        <fullName evidence="2">Uncharacterized protein</fullName>
    </submittedName>
</protein>
<feature type="compositionally biased region" description="Polar residues" evidence="1">
    <location>
        <begin position="48"/>
        <end position="57"/>
    </location>
</feature>